<dbReference type="eggNOG" id="COG0624">
    <property type="taxonomic scope" value="Bacteria"/>
</dbReference>
<evidence type="ECO:0000256" key="1">
    <source>
        <dbReference type="ARBA" id="ARBA00001947"/>
    </source>
</evidence>
<organism evidence="9 10">
    <name type="scientific">Streptococcus intermedius B196</name>
    <dbReference type="NCBI Taxonomy" id="862967"/>
    <lineage>
        <taxon>Bacteria</taxon>
        <taxon>Bacillati</taxon>
        <taxon>Bacillota</taxon>
        <taxon>Bacilli</taxon>
        <taxon>Lactobacillales</taxon>
        <taxon>Streptococcaceae</taxon>
        <taxon>Streptococcus</taxon>
        <taxon>Streptococcus anginosus group</taxon>
    </lineage>
</organism>
<keyword evidence="10" id="KW-1185">Reference proteome</keyword>
<dbReference type="NCBIfam" id="NF005591">
    <property type="entry name" value="PRK07318.1"/>
    <property type="match status" value="1"/>
</dbReference>
<protein>
    <submittedName>
        <fullName evidence="9">Putative dipeptidase</fullName>
    </submittedName>
</protein>
<dbReference type="PATRIC" id="fig|862967.3.peg.658"/>
<keyword evidence="4" id="KW-0479">Metal-binding</keyword>
<dbReference type="PANTHER" id="PTHR43808:SF31">
    <property type="entry name" value="N-ACETYL-L-CITRULLINE DEACETYLASE"/>
    <property type="match status" value="1"/>
</dbReference>
<dbReference type="GO" id="GO:0008237">
    <property type="term" value="F:metallopeptidase activity"/>
    <property type="evidence" value="ECO:0007669"/>
    <property type="project" value="UniProtKB-KW"/>
</dbReference>
<dbReference type="InterPro" id="IPR036264">
    <property type="entry name" value="Bact_exopeptidase_dim_dom"/>
</dbReference>
<keyword evidence="3" id="KW-0645">Protease</keyword>
<dbReference type="NCBIfam" id="TIGR01887">
    <property type="entry name" value="dipeptidaselike"/>
    <property type="match status" value="1"/>
</dbReference>
<dbReference type="EMBL" id="CP003857">
    <property type="protein sequence ID" value="AGU76035.1"/>
    <property type="molecule type" value="Genomic_DNA"/>
</dbReference>
<dbReference type="HOGENOM" id="CLU_031786_2_0_9"/>
<dbReference type="Pfam" id="PF01546">
    <property type="entry name" value="Peptidase_M20"/>
    <property type="match status" value="1"/>
</dbReference>
<evidence type="ECO:0000313" key="10">
    <source>
        <dbReference type="Proteomes" id="UP000016233"/>
    </source>
</evidence>
<reference evidence="9 10" key="1">
    <citation type="journal article" date="2013" name="BMC Genomics">
        <title>Phylogenetic relationship and virulence inference of Streptococcus Anginosus Group: curated annotation and whole-genome comparative analysis support distinct species designation.</title>
        <authorList>
            <person name="Olson A.B."/>
            <person name="Kent H."/>
            <person name="Sibley C.D."/>
            <person name="Grinwis M.E."/>
            <person name="Mabon P."/>
            <person name="Ouellette C."/>
            <person name="Tyson S."/>
            <person name="Graham M."/>
            <person name="Tyler S.D."/>
            <person name="Van Domselaar G."/>
            <person name="Surette M.G."/>
            <person name="Corbett C.R."/>
        </authorList>
    </citation>
    <scope>NUCLEOTIDE SEQUENCE [LARGE SCALE GENOMIC DNA]</scope>
    <source>
        <strain evidence="9 10">B196</strain>
    </source>
</reference>
<evidence type="ECO:0000256" key="4">
    <source>
        <dbReference type="ARBA" id="ARBA00022723"/>
    </source>
</evidence>
<dbReference type="GO" id="GO:0008270">
    <property type="term" value="F:zinc ion binding"/>
    <property type="evidence" value="ECO:0007669"/>
    <property type="project" value="InterPro"/>
</dbReference>
<dbReference type="Proteomes" id="UP000016233">
    <property type="component" value="Chromosome"/>
</dbReference>
<dbReference type="InterPro" id="IPR010964">
    <property type="entry name" value="M20A_pepV-rel"/>
</dbReference>
<evidence type="ECO:0000256" key="2">
    <source>
        <dbReference type="ARBA" id="ARBA00006247"/>
    </source>
</evidence>
<dbReference type="InterPro" id="IPR002933">
    <property type="entry name" value="Peptidase_M20"/>
</dbReference>
<keyword evidence="7" id="KW-0224">Dipeptidase</keyword>
<evidence type="ECO:0000256" key="8">
    <source>
        <dbReference type="ARBA" id="ARBA00023049"/>
    </source>
</evidence>
<dbReference type="Gene3D" id="3.40.630.10">
    <property type="entry name" value="Zn peptidases"/>
    <property type="match status" value="1"/>
</dbReference>
<keyword evidence="8" id="KW-0482">Metalloprotease</keyword>
<dbReference type="GO" id="GO:0006508">
    <property type="term" value="P:proteolysis"/>
    <property type="evidence" value="ECO:0007669"/>
    <property type="project" value="UniProtKB-KW"/>
</dbReference>
<dbReference type="SUPFAM" id="SSF53187">
    <property type="entry name" value="Zn-dependent exopeptidases"/>
    <property type="match status" value="1"/>
</dbReference>
<evidence type="ECO:0000256" key="6">
    <source>
        <dbReference type="ARBA" id="ARBA00022833"/>
    </source>
</evidence>
<dbReference type="GO" id="GO:0016805">
    <property type="term" value="F:dipeptidase activity"/>
    <property type="evidence" value="ECO:0007669"/>
    <property type="project" value="UniProtKB-KW"/>
</dbReference>
<evidence type="ECO:0000313" key="9">
    <source>
        <dbReference type="EMBL" id="AGU76035.1"/>
    </source>
</evidence>
<dbReference type="AlphaFoldDB" id="T1ZDT7"/>
<sequence>MFCAFCIERKINMEKTKIDWLDEVLVRKTELLEILEKLLRIPSVRNEMNANSNYPVGIEPRRALVEMMKIGQEAGFTPRDFGPLVGRLDWGADDLEPFAILGHVDVVPVGDDWKTDPFVPTYKDGKLYARGSLDDKGPLVCAFFAMKLLKELGFTPKKQVQMIIGTDEESDWKCLTSYQKQATLPEQGFVPDAYFPIVNGEKGVAHLIFHYEAEQVLAKYQLLQFTAGLKENMVPALAQAILVGDKITKLAIDYEIYLDQQGLLGECSIEGNQLHLTLHGKSTHGSSPQNGINAATYLAAFLKHYDFGSRQVSSFLYTAGDLLHLSHNGMKLGIANHDEQMGDLTINLGLANFNLQHGGKLVIDIRYPKSITPNEMTKAILQVGAESQQFEVIEQKPPHYVSGSSPLVKKLLDIYEEQTGQKGSERVIGGATYARLLKEGVAFGALFPTTQDTMHQADEHIPVADLLKATAIYAQAIAELACM</sequence>
<keyword evidence="6" id="KW-0862">Zinc</keyword>
<gene>
    <name evidence="9" type="ORF">SIR_0663</name>
</gene>
<dbReference type="PANTHER" id="PTHR43808">
    <property type="entry name" value="ACETYLORNITHINE DEACETYLASE"/>
    <property type="match status" value="1"/>
</dbReference>
<dbReference type="SUPFAM" id="SSF55031">
    <property type="entry name" value="Bacterial exopeptidase dimerisation domain"/>
    <property type="match status" value="1"/>
</dbReference>
<evidence type="ECO:0000256" key="7">
    <source>
        <dbReference type="ARBA" id="ARBA00022997"/>
    </source>
</evidence>
<dbReference type="GO" id="GO:0008777">
    <property type="term" value="F:acetylornithine deacetylase activity"/>
    <property type="evidence" value="ECO:0007669"/>
    <property type="project" value="TreeGrafter"/>
</dbReference>
<dbReference type="InterPro" id="IPR050072">
    <property type="entry name" value="Peptidase_M20A"/>
</dbReference>
<accession>T1ZDT7</accession>
<dbReference type="GO" id="GO:0006526">
    <property type="term" value="P:L-arginine biosynthetic process"/>
    <property type="evidence" value="ECO:0007669"/>
    <property type="project" value="TreeGrafter"/>
</dbReference>
<dbReference type="KEGG" id="sib:SIR_0663"/>
<name>T1ZDT7_STRIT</name>
<comment type="similarity">
    <text evidence="2">Belongs to the peptidase M20A family.</text>
</comment>
<keyword evidence="5" id="KW-0378">Hydrolase</keyword>
<evidence type="ECO:0000256" key="5">
    <source>
        <dbReference type="ARBA" id="ARBA00022801"/>
    </source>
</evidence>
<evidence type="ECO:0000256" key="3">
    <source>
        <dbReference type="ARBA" id="ARBA00022670"/>
    </source>
</evidence>
<proteinExistence type="inferred from homology"/>
<comment type="cofactor">
    <cofactor evidence="1">
        <name>Zn(2+)</name>
        <dbReference type="ChEBI" id="CHEBI:29105"/>
    </cofactor>
</comment>
<dbReference type="Gene3D" id="3.30.70.360">
    <property type="match status" value="2"/>
</dbReference>